<comment type="similarity">
    <text evidence="2">Belongs to the 2H phosphoesterase superfamily. ThpR family.</text>
</comment>
<feature type="active site" description="Proton donor" evidence="2">
    <location>
        <position position="39"/>
    </location>
</feature>
<dbReference type="PANTHER" id="PTHR35561:SF1">
    <property type="entry name" value="RNA 2',3'-CYCLIC PHOSPHODIESTERASE"/>
    <property type="match status" value="1"/>
</dbReference>
<comment type="function">
    <text evidence="2">Hydrolyzes RNA 2',3'-cyclic phosphodiester to an RNA 2'-phosphomonoester.</text>
</comment>
<reference evidence="3 4" key="1">
    <citation type="submission" date="2019-07" db="EMBL/GenBank/DDBJ databases">
        <title>Whole genome shotgun sequence of Halomonas pacifica NBRC 102220.</title>
        <authorList>
            <person name="Hosoyama A."/>
            <person name="Uohara A."/>
            <person name="Ohji S."/>
            <person name="Ichikawa N."/>
        </authorList>
    </citation>
    <scope>NUCLEOTIDE SEQUENCE [LARGE SCALE GENOMIC DNA]</scope>
    <source>
        <strain evidence="3 4">NBRC 102220</strain>
    </source>
</reference>
<dbReference type="PANTHER" id="PTHR35561">
    <property type="entry name" value="RNA 2',3'-CYCLIC PHOSPHODIESTERASE"/>
    <property type="match status" value="1"/>
</dbReference>
<evidence type="ECO:0000256" key="1">
    <source>
        <dbReference type="ARBA" id="ARBA00022801"/>
    </source>
</evidence>
<comment type="catalytic activity">
    <reaction evidence="2">
        <text>a 3'-end 2',3'-cyclophospho-ribonucleotide-RNA + H2O = a 3'-end 2'-phospho-ribonucleotide-RNA + H(+)</text>
        <dbReference type="Rhea" id="RHEA:11828"/>
        <dbReference type="Rhea" id="RHEA-COMP:10464"/>
        <dbReference type="Rhea" id="RHEA-COMP:17353"/>
        <dbReference type="ChEBI" id="CHEBI:15377"/>
        <dbReference type="ChEBI" id="CHEBI:15378"/>
        <dbReference type="ChEBI" id="CHEBI:83064"/>
        <dbReference type="ChEBI" id="CHEBI:173113"/>
        <dbReference type="EC" id="3.1.4.58"/>
    </reaction>
</comment>
<gene>
    <name evidence="3" type="ORF">HPA02_15030</name>
</gene>
<dbReference type="Pfam" id="PF13563">
    <property type="entry name" value="2_5_RNA_ligase2"/>
    <property type="match status" value="1"/>
</dbReference>
<dbReference type="NCBIfam" id="TIGR02258">
    <property type="entry name" value="2_5_ligase"/>
    <property type="match status" value="1"/>
</dbReference>
<dbReference type="AlphaFoldDB" id="A0A510XFI4"/>
<organism evidence="3 4">
    <name type="scientific">Bisbaumannia pacifica</name>
    <dbReference type="NCBI Taxonomy" id="77098"/>
    <lineage>
        <taxon>Bacteria</taxon>
        <taxon>Pseudomonadati</taxon>
        <taxon>Pseudomonadota</taxon>
        <taxon>Gammaproteobacteria</taxon>
        <taxon>Oceanospirillales</taxon>
        <taxon>Halomonadaceae</taxon>
        <taxon>Bisbaumannia</taxon>
    </lineage>
</organism>
<sequence length="176" mass="19582">MRLFFALRPDPALGERLAALAEQARRHCGGRATPRASLHLTLAFLGEVPESRLDALIRLTEAFPCPAGSWSADRYGSFPHGGIVWLGSSRPCPPLESLHRDLWQALTPLGFAPPRRPFLPHVTLLRHAAPEKRDPCVLARLPRPRLDWHYTGIELVQSVAEGGRHRYRGLASSGRH</sequence>
<keyword evidence="1 2" id="KW-0378">Hydrolase</keyword>
<dbReference type="EMBL" id="BJUK01000013">
    <property type="protein sequence ID" value="GEK47220.1"/>
    <property type="molecule type" value="Genomic_DNA"/>
</dbReference>
<dbReference type="Gene3D" id="3.90.1140.10">
    <property type="entry name" value="Cyclic phosphodiesterase"/>
    <property type="match status" value="1"/>
</dbReference>
<dbReference type="Proteomes" id="UP000321275">
    <property type="component" value="Unassembled WGS sequence"/>
</dbReference>
<name>A0A510XFI4_9GAMM</name>
<feature type="short sequence motif" description="HXTX 1" evidence="2">
    <location>
        <begin position="39"/>
        <end position="42"/>
    </location>
</feature>
<dbReference type="HAMAP" id="MF_01940">
    <property type="entry name" value="RNA_CPDase"/>
    <property type="match status" value="1"/>
</dbReference>
<dbReference type="SUPFAM" id="SSF55144">
    <property type="entry name" value="LigT-like"/>
    <property type="match status" value="1"/>
</dbReference>
<evidence type="ECO:0000313" key="3">
    <source>
        <dbReference type="EMBL" id="GEK47220.1"/>
    </source>
</evidence>
<evidence type="ECO:0000256" key="2">
    <source>
        <dbReference type="HAMAP-Rule" id="MF_01940"/>
    </source>
</evidence>
<proteinExistence type="inferred from homology"/>
<comment type="caution">
    <text evidence="3">The sequence shown here is derived from an EMBL/GenBank/DDBJ whole genome shotgun (WGS) entry which is preliminary data.</text>
</comment>
<dbReference type="InterPro" id="IPR004175">
    <property type="entry name" value="RNA_CPDase"/>
</dbReference>
<protein>
    <recommendedName>
        <fullName evidence="2">RNA 2',3'-cyclic phosphodiesterase</fullName>
        <shortName evidence="2">RNA 2',3'-CPDase</shortName>
        <ecNumber evidence="2">3.1.4.58</ecNumber>
    </recommendedName>
</protein>
<dbReference type="GO" id="GO:0004113">
    <property type="term" value="F:2',3'-cyclic-nucleotide 3'-phosphodiesterase activity"/>
    <property type="evidence" value="ECO:0007669"/>
    <property type="project" value="InterPro"/>
</dbReference>
<keyword evidence="4" id="KW-1185">Reference proteome</keyword>
<feature type="short sequence motif" description="HXTX 2" evidence="2">
    <location>
        <begin position="121"/>
        <end position="124"/>
    </location>
</feature>
<evidence type="ECO:0000313" key="4">
    <source>
        <dbReference type="Proteomes" id="UP000321275"/>
    </source>
</evidence>
<dbReference type="RefSeq" id="WP_186809949.1">
    <property type="nucleotide sequence ID" value="NZ_BJUK01000013.1"/>
</dbReference>
<accession>A0A510XFI4</accession>
<feature type="active site" description="Proton acceptor" evidence="2">
    <location>
        <position position="121"/>
    </location>
</feature>
<dbReference type="InterPro" id="IPR009097">
    <property type="entry name" value="Cyclic_Pdiesterase"/>
</dbReference>
<dbReference type="GO" id="GO:0008664">
    <property type="term" value="F:RNA 2',3'-cyclic 3'-phosphodiesterase activity"/>
    <property type="evidence" value="ECO:0007669"/>
    <property type="project" value="UniProtKB-EC"/>
</dbReference>
<dbReference type="EC" id="3.1.4.58" evidence="2"/>